<organism evidence="1 2">
    <name type="scientific">Actinomadura miaoliensis</name>
    <dbReference type="NCBI Taxonomy" id="430685"/>
    <lineage>
        <taxon>Bacteria</taxon>
        <taxon>Bacillati</taxon>
        <taxon>Actinomycetota</taxon>
        <taxon>Actinomycetes</taxon>
        <taxon>Streptosporangiales</taxon>
        <taxon>Thermomonosporaceae</taxon>
        <taxon>Actinomadura</taxon>
    </lineage>
</organism>
<dbReference type="EMBL" id="BAAAZG010000002">
    <property type="protein sequence ID" value="GAA4061711.1"/>
    <property type="molecule type" value="Genomic_DNA"/>
</dbReference>
<proteinExistence type="predicted"/>
<evidence type="ECO:0000313" key="1">
    <source>
        <dbReference type="EMBL" id="GAA4061711.1"/>
    </source>
</evidence>
<comment type="caution">
    <text evidence="1">The sequence shown here is derived from an EMBL/GenBank/DDBJ whole genome shotgun (WGS) entry which is preliminary data.</text>
</comment>
<name>A0ABP7V922_9ACTN</name>
<keyword evidence="2" id="KW-1185">Reference proteome</keyword>
<evidence type="ECO:0000313" key="2">
    <source>
        <dbReference type="Proteomes" id="UP001500683"/>
    </source>
</evidence>
<gene>
    <name evidence="1" type="ORF">GCM10022214_13450</name>
</gene>
<dbReference type="RefSeq" id="WP_344942301.1">
    <property type="nucleotide sequence ID" value="NZ_BAAAZG010000002.1"/>
</dbReference>
<reference evidence="2" key="1">
    <citation type="journal article" date="2019" name="Int. J. Syst. Evol. Microbiol.">
        <title>The Global Catalogue of Microorganisms (GCM) 10K type strain sequencing project: providing services to taxonomists for standard genome sequencing and annotation.</title>
        <authorList>
            <consortium name="The Broad Institute Genomics Platform"/>
            <consortium name="The Broad Institute Genome Sequencing Center for Infectious Disease"/>
            <person name="Wu L."/>
            <person name="Ma J."/>
        </authorList>
    </citation>
    <scope>NUCLEOTIDE SEQUENCE [LARGE SCALE GENOMIC DNA]</scope>
    <source>
        <strain evidence="2">JCM 16702</strain>
    </source>
</reference>
<accession>A0ABP7V922</accession>
<dbReference type="Proteomes" id="UP001500683">
    <property type="component" value="Unassembled WGS sequence"/>
</dbReference>
<sequence>MRAALVTWRDGDRAAALRTWADAGHAHAGEDRDDTLSALLADWTRRGRYGRATAPTGLREVNALAIAPDATALIAVGVAVGVAGGAVGGGGVAGPAAPAAGAAERVVGGLS</sequence>
<protein>
    <submittedName>
        <fullName evidence="1">Uncharacterized protein</fullName>
    </submittedName>
</protein>